<sequence length="307" mass="35232">MSLEHKFETLTPARLFKWLAWILAFATGVVGVVFAFYLMEFNDGFSSQNADWGTFGDFIGGTLNPLLSFLGLIALLLTIVLQSKELESTRKELERSALAQEKSESSLREQSKTQIKQQFEDTFFSLLDQHNKALEKISAPTGKWTNGRSDIDIVRETVFDQSVSNLAEAKHALEEKNGLCGHYFRVLYQILKFISMNVPDSQIGFNFNEGTIKHCKLANNEKMYSNILRSFLNYDATQLLAVYCYCTEPQDTYWNFKLLIERYAFLEHMPFVIDSKINNLLQDTELFYDQAAFGHSQFKNVHNVAQC</sequence>
<keyword evidence="1" id="KW-1133">Transmembrane helix</keyword>
<gene>
    <name evidence="2" type="ORF">TK06_10120</name>
</gene>
<evidence type="ECO:0000313" key="2">
    <source>
        <dbReference type="EMBL" id="AMZ71428.1"/>
    </source>
</evidence>
<proteinExistence type="predicted"/>
<organism evidence="2 3">
    <name type="scientific">Pseudomonas fluorescens</name>
    <dbReference type="NCBI Taxonomy" id="294"/>
    <lineage>
        <taxon>Bacteria</taxon>
        <taxon>Pseudomonadati</taxon>
        <taxon>Pseudomonadota</taxon>
        <taxon>Gammaproteobacteria</taxon>
        <taxon>Pseudomonadales</taxon>
        <taxon>Pseudomonadaceae</taxon>
        <taxon>Pseudomonas</taxon>
    </lineage>
</organism>
<keyword evidence="1" id="KW-0472">Membrane</keyword>
<dbReference type="EMBL" id="CP015225">
    <property type="protein sequence ID" value="AMZ71428.1"/>
    <property type="molecule type" value="Genomic_DNA"/>
</dbReference>
<evidence type="ECO:0008006" key="4">
    <source>
        <dbReference type="Google" id="ProtNLM"/>
    </source>
</evidence>
<feature type="transmembrane region" description="Helical" evidence="1">
    <location>
        <begin position="18"/>
        <end position="38"/>
    </location>
</feature>
<protein>
    <recommendedName>
        <fullName evidence="4">Phage abortive infection protein</fullName>
    </recommendedName>
</protein>
<dbReference type="Proteomes" id="UP000076083">
    <property type="component" value="Chromosome"/>
</dbReference>
<evidence type="ECO:0000313" key="3">
    <source>
        <dbReference type="Proteomes" id="UP000076083"/>
    </source>
</evidence>
<reference evidence="3" key="1">
    <citation type="submission" date="2016-04" db="EMBL/GenBank/DDBJ databases">
        <authorList>
            <person name="Ray J."/>
            <person name="Price M."/>
            <person name="Deutschbauer A."/>
        </authorList>
    </citation>
    <scope>NUCLEOTIDE SEQUENCE [LARGE SCALE GENOMIC DNA]</scope>
    <source>
        <strain evidence="3">FW300-N2E2</strain>
    </source>
</reference>
<dbReference type="RefSeq" id="WP_063321951.1">
    <property type="nucleotide sequence ID" value="NZ_CP015225.1"/>
</dbReference>
<reference evidence="2 3" key="2">
    <citation type="journal article" date="2018" name="Nature">
        <title>Mutant phenotypes for thousands of bacterial genes of unknown function.</title>
        <authorList>
            <person name="Price M.N."/>
            <person name="Wetmore K.M."/>
            <person name="Waters R.J."/>
            <person name="Callaghan M."/>
            <person name="Ray J."/>
            <person name="Liu H."/>
            <person name="Kuehl J.V."/>
            <person name="Melnyk R.A."/>
            <person name="Lamson J.S."/>
            <person name="Suh Y."/>
            <person name="Carlson H.K."/>
            <person name="Esquivel Z."/>
            <person name="Sadeeshkumar H."/>
            <person name="Chakraborty R."/>
            <person name="Zane G.M."/>
            <person name="Rubin B.E."/>
            <person name="Wall J.D."/>
            <person name="Visel A."/>
            <person name="Bristow J."/>
            <person name="Blow M.J."/>
            <person name="Arkin A.P."/>
            <person name="Deutschbauer A.M."/>
        </authorList>
    </citation>
    <scope>NUCLEOTIDE SEQUENCE [LARGE SCALE GENOMIC DNA]</scope>
    <source>
        <strain evidence="2 3">FW300-N2E2</strain>
    </source>
</reference>
<keyword evidence="1" id="KW-0812">Transmembrane</keyword>
<dbReference type="InterPro" id="IPR031709">
    <property type="entry name" value="PutAbiC"/>
</dbReference>
<evidence type="ECO:0000256" key="1">
    <source>
        <dbReference type="SAM" id="Phobius"/>
    </source>
</evidence>
<dbReference type="AlphaFoldDB" id="A0A159ZYI7"/>
<dbReference type="Pfam" id="PF16872">
    <property type="entry name" value="putAbiC"/>
    <property type="match status" value="1"/>
</dbReference>
<name>A0A159ZYI7_PSEFL</name>
<accession>A0A159ZYI7</accession>
<feature type="transmembrane region" description="Helical" evidence="1">
    <location>
        <begin position="58"/>
        <end position="81"/>
    </location>
</feature>